<sequence>MKRGCSTKAQTQKTKLLRLLELLVIYVAVPLLFYLKYIPLHRLLTLFLVFGYCLTVLLINRNFKWSSFSLVGFRGWISLLLRVSIATLIILALTYFIIPNYLFVLPYNKPMYWLAIFLLYPLWSVVPQELIYRSFFFNRYKVLFRNEKVMAVASAAFFAFLHIVFNNWIAVLCSFTIGLLWSFAYLRHRSLLAISVEHSIVGIILFVVGLGIFFT</sequence>
<name>A0A4R2EWJ7_9BACT</name>
<gene>
    <name evidence="3" type="ORF">CLV25_101276</name>
</gene>
<dbReference type="EMBL" id="SLWB01000001">
    <property type="protein sequence ID" value="TCN73058.1"/>
    <property type="molecule type" value="Genomic_DNA"/>
</dbReference>
<feature type="transmembrane region" description="Helical" evidence="1">
    <location>
        <begin position="16"/>
        <end position="35"/>
    </location>
</feature>
<feature type="transmembrane region" description="Helical" evidence="1">
    <location>
        <begin position="79"/>
        <end position="98"/>
    </location>
</feature>
<dbReference type="GO" id="GO:0080120">
    <property type="term" value="P:CAAX-box protein maturation"/>
    <property type="evidence" value="ECO:0007669"/>
    <property type="project" value="UniProtKB-ARBA"/>
</dbReference>
<comment type="caution">
    <text evidence="3">The sequence shown here is derived from an EMBL/GenBank/DDBJ whole genome shotgun (WGS) entry which is preliminary data.</text>
</comment>
<dbReference type="AlphaFoldDB" id="A0A4R2EWJ7"/>
<dbReference type="InterPro" id="IPR003675">
    <property type="entry name" value="Rce1/LyrA-like_dom"/>
</dbReference>
<keyword evidence="1" id="KW-1133">Transmembrane helix</keyword>
<feature type="transmembrane region" description="Helical" evidence="1">
    <location>
        <begin position="41"/>
        <end position="59"/>
    </location>
</feature>
<dbReference type="OrthoDB" id="9805801at2"/>
<protein>
    <submittedName>
        <fullName evidence="3">CAAX prenyl protease-like protein</fullName>
    </submittedName>
</protein>
<keyword evidence="1" id="KW-0472">Membrane</keyword>
<organism evidence="3 4">
    <name type="scientific">Acetobacteroides hydrogenigenes</name>
    <dbReference type="NCBI Taxonomy" id="979970"/>
    <lineage>
        <taxon>Bacteria</taxon>
        <taxon>Pseudomonadati</taxon>
        <taxon>Bacteroidota</taxon>
        <taxon>Bacteroidia</taxon>
        <taxon>Bacteroidales</taxon>
        <taxon>Rikenellaceae</taxon>
        <taxon>Acetobacteroides</taxon>
    </lineage>
</organism>
<dbReference type="Pfam" id="PF02517">
    <property type="entry name" value="Rce1-like"/>
    <property type="match status" value="1"/>
</dbReference>
<feature type="transmembrane region" description="Helical" evidence="1">
    <location>
        <begin position="152"/>
        <end position="185"/>
    </location>
</feature>
<evidence type="ECO:0000313" key="4">
    <source>
        <dbReference type="Proteomes" id="UP000294830"/>
    </source>
</evidence>
<evidence type="ECO:0000313" key="3">
    <source>
        <dbReference type="EMBL" id="TCN73058.1"/>
    </source>
</evidence>
<evidence type="ECO:0000256" key="1">
    <source>
        <dbReference type="SAM" id="Phobius"/>
    </source>
</evidence>
<keyword evidence="1" id="KW-0812">Transmembrane</keyword>
<keyword evidence="3" id="KW-0645">Protease</keyword>
<feature type="transmembrane region" description="Helical" evidence="1">
    <location>
        <begin position="191"/>
        <end position="214"/>
    </location>
</feature>
<feature type="domain" description="CAAX prenyl protease 2/Lysostaphin resistance protein A-like" evidence="2">
    <location>
        <begin position="113"/>
        <end position="201"/>
    </location>
</feature>
<feature type="transmembrane region" description="Helical" evidence="1">
    <location>
        <begin position="110"/>
        <end position="131"/>
    </location>
</feature>
<dbReference type="RefSeq" id="WP_131837841.1">
    <property type="nucleotide sequence ID" value="NZ_SLWB01000001.1"/>
</dbReference>
<accession>A0A4R2EWJ7</accession>
<keyword evidence="4" id="KW-1185">Reference proteome</keyword>
<evidence type="ECO:0000259" key="2">
    <source>
        <dbReference type="Pfam" id="PF02517"/>
    </source>
</evidence>
<reference evidence="3 4" key="1">
    <citation type="submission" date="2019-03" db="EMBL/GenBank/DDBJ databases">
        <title>Genomic Encyclopedia of Archaeal and Bacterial Type Strains, Phase II (KMG-II): from individual species to whole genera.</title>
        <authorList>
            <person name="Goeker M."/>
        </authorList>
    </citation>
    <scope>NUCLEOTIDE SEQUENCE [LARGE SCALE GENOMIC DNA]</scope>
    <source>
        <strain evidence="3 4">RL-C</strain>
    </source>
</reference>
<keyword evidence="3" id="KW-0378">Hydrolase</keyword>
<dbReference type="GO" id="GO:0006508">
    <property type="term" value="P:proteolysis"/>
    <property type="evidence" value="ECO:0007669"/>
    <property type="project" value="UniProtKB-KW"/>
</dbReference>
<proteinExistence type="predicted"/>
<dbReference type="Proteomes" id="UP000294830">
    <property type="component" value="Unassembled WGS sequence"/>
</dbReference>
<dbReference type="GO" id="GO:0004175">
    <property type="term" value="F:endopeptidase activity"/>
    <property type="evidence" value="ECO:0007669"/>
    <property type="project" value="UniProtKB-ARBA"/>
</dbReference>